<sequence>MSSIDRRSYPISSEGRKIMKKRVAPLLFFLILFPALTLERISPGAFGAIPPVSYRSPVPFAPGERFVYDVLLNDAKVGKAVMKVEETILQGRAVYHLISEVKSSGFFSLLVPINDRVESYMDMKGLYSHRIEIRKERRRKTEEKVVTFDQVGHRAVQWKNNEAETFEIPPRVQDSLSSLYFFRTQPLPEAGEEISIDIHESEKNGKLEVRSLSRQLVTTPAGTFQTTKVETALPKESPLSSKGRFFIWFTEDDKRVPVLMQTESKRGVITVLLSSQREGKAPSLTAEAF</sequence>
<name>A0A7X6DSF5_9BACT</name>
<gene>
    <name evidence="1" type="ORF">MNODULE_15725</name>
</gene>
<dbReference type="Proteomes" id="UP000534783">
    <property type="component" value="Unassembled WGS sequence"/>
</dbReference>
<protein>
    <submittedName>
        <fullName evidence="1">DUF3108 domain-containing protein</fullName>
    </submittedName>
</protein>
<organism evidence="1 2">
    <name type="scientific">Candidatus Manganitrophus noduliformans</name>
    <dbReference type="NCBI Taxonomy" id="2606439"/>
    <lineage>
        <taxon>Bacteria</taxon>
        <taxon>Pseudomonadati</taxon>
        <taxon>Nitrospirota</taxon>
        <taxon>Nitrospiria</taxon>
        <taxon>Candidatus Troglogloeales</taxon>
        <taxon>Candidatus Manganitrophaceae</taxon>
        <taxon>Candidatus Manganitrophus</taxon>
    </lineage>
</organism>
<keyword evidence="2" id="KW-1185">Reference proteome</keyword>
<proteinExistence type="predicted"/>
<dbReference type="Pfam" id="PF11306">
    <property type="entry name" value="DUF3108"/>
    <property type="match status" value="1"/>
</dbReference>
<dbReference type="InterPro" id="IPR021457">
    <property type="entry name" value="DUF3108"/>
</dbReference>
<dbReference type="EMBL" id="VTOW01000003">
    <property type="protein sequence ID" value="NKE72198.1"/>
    <property type="molecule type" value="Genomic_DNA"/>
</dbReference>
<evidence type="ECO:0000313" key="2">
    <source>
        <dbReference type="Proteomes" id="UP000534783"/>
    </source>
</evidence>
<comment type="caution">
    <text evidence="1">The sequence shown here is derived from an EMBL/GenBank/DDBJ whole genome shotgun (WGS) entry which is preliminary data.</text>
</comment>
<evidence type="ECO:0000313" key="1">
    <source>
        <dbReference type="EMBL" id="NKE72198.1"/>
    </source>
</evidence>
<accession>A0A7X6DSF5</accession>
<reference evidence="1 2" key="1">
    <citation type="journal article" date="2020" name="Nature">
        <title>Bacterial chemolithoautotrophy via manganese oxidation.</title>
        <authorList>
            <person name="Yu H."/>
            <person name="Leadbetter J.R."/>
        </authorList>
    </citation>
    <scope>NUCLEOTIDE SEQUENCE [LARGE SCALE GENOMIC DNA]</scope>
    <source>
        <strain evidence="1 2">Mn-1</strain>
    </source>
</reference>
<dbReference type="AlphaFoldDB" id="A0A7X6DSF5"/>